<dbReference type="InterPro" id="IPR050386">
    <property type="entry name" value="Glycosyl_hydrolase_5"/>
</dbReference>
<keyword evidence="2 7" id="KW-0378">Hydrolase</keyword>
<dbReference type="GO" id="GO:0009986">
    <property type="term" value="C:cell surface"/>
    <property type="evidence" value="ECO:0007669"/>
    <property type="project" value="TreeGrafter"/>
</dbReference>
<keyword evidence="3" id="KW-0136">Cellulose degradation</keyword>
<dbReference type="SUPFAM" id="SSF51445">
    <property type="entry name" value="(Trans)glycosidases"/>
    <property type="match status" value="1"/>
</dbReference>
<evidence type="ECO:0000256" key="6">
    <source>
        <dbReference type="ARBA" id="ARBA00023326"/>
    </source>
</evidence>
<evidence type="ECO:0000256" key="3">
    <source>
        <dbReference type="ARBA" id="ARBA00023001"/>
    </source>
</evidence>
<sequence>MLFMGLTACEETPEEDPTPAISISVRSCSIVDGAEYACAELTEATISYNNVVAVSPSASITLNGTKCSAASSTTTAMDVVITLPTLEEGQAYTLVIPEGAVVSKTDASIPAPAYTVSFTTRAAAVPTDNDATALARRLGWGWNLGNHFDTSSDEDGRHPQWGYWDNARPTPSLYTNLRRAGANTVRIGVTWGNYQTDSPSWTIEADYMAEVRQNVEWAEAAGLNVILNMHHDEYWLTIKDAANNNLVDDAIKERLTATWTQIAEAFKDKGDFLFFETFNEVQDGGWGWGDNLRDGGRQYQTINEWNQLIVDVIRATGGGNATRWIGVPAYASSPTFAVEDSFVLPSDAAGRVMVSVHFYDPSNFTLTPENASGKSEWGHTAAPGTFQAGSNEEHVVETFQRLHNRFVAHNIPVYIGEYGCVMHTTERSNLFRNYYLEYVCRAAYTYNMPVIIWDNNVTGGGNEHHGYFNHNDGSYHTGMEPLVQTMIRAATSNDPAYTLESVYNSAPR</sequence>
<dbReference type="GO" id="GO:0030245">
    <property type="term" value="P:cellulose catabolic process"/>
    <property type="evidence" value="ECO:0007669"/>
    <property type="project" value="UniProtKB-KW"/>
</dbReference>
<dbReference type="GO" id="GO:0008422">
    <property type="term" value="F:beta-glucosidase activity"/>
    <property type="evidence" value="ECO:0007669"/>
    <property type="project" value="TreeGrafter"/>
</dbReference>
<dbReference type="EMBL" id="KJ631392">
    <property type="protein sequence ID" value="AIF26090.1"/>
    <property type="molecule type" value="Genomic_DNA"/>
</dbReference>
<evidence type="ECO:0000256" key="4">
    <source>
        <dbReference type="ARBA" id="ARBA00023277"/>
    </source>
</evidence>
<dbReference type="GO" id="GO:0005576">
    <property type="term" value="C:extracellular region"/>
    <property type="evidence" value="ECO:0007669"/>
    <property type="project" value="TreeGrafter"/>
</dbReference>
<accession>A0A0B4N0D5</accession>
<comment type="similarity">
    <text evidence="1 7">Belongs to the glycosyl hydrolase 5 (cellulase A) family.</text>
</comment>
<dbReference type="InterPro" id="IPR001547">
    <property type="entry name" value="Glyco_hydro_5"/>
</dbReference>
<organism evidence="9">
    <name type="scientific">uncultured bacterium Ad_136_J17_contig1</name>
    <dbReference type="NCBI Taxonomy" id="1489301"/>
    <lineage>
        <taxon>Bacteria</taxon>
        <taxon>environmental samples</taxon>
    </lineage>
</organism>
<dbReference type="Gene3D" id="3.20.20.80">
    <property type="entry name" value="Glycosidases"/>
    <property type="match status" value="1"/>
</dbReference>
<dbReference type="PANTHER" id="PTHR31297">
    <property type="entry name" value="GLUCAN ENDO-1,6-BETA-GLUCOSIDASE B"/>
    <property type="match status" value="1"/>
</dbReference>
<reference evidence="9" key="1">
    <citation type="submission" date="2014-03" db="EMBL/GenBank/DDBJ databases">
        <title>A sequence of cellulolytic fosmid clone of goat rumen metagenome.</title>
        <authorList>
            <person name="Lee K.-T."/>
            <person name="Kim J.-Y."/>
            <person name="Kim Y.-J."/>
            <person name="Ahn J.-H."/>
            <person name="Park M.-N."/>
            <person name="Kim J.-H."/>
            <person name="Kim T.-H."/>
        </authorList>
    </citation>
    <scope>NUCLEOTIDE SEQUENCE</scope>
</reference>
<dbReference type="InterPro" id="IPR017853">
    <property type="entry name" value="GH"/>
</dbReference>
<proteinExistence type="inferred from homology"/>
<dbReference type="Pfam" id="PF00150">
    <property type="entry name" value="Cellulase"/>
    <property type="match status" value="1"/>
</dbReference>
<evidence type="ECO:0000256" key="1">
    <source>
        <dbReference type="ARBA" id="ARBA00005641"/>
    </source>
</evidence>
<evidence type="ECO:0000313" key="9">
    <source>
        <dbReference type="EMBL" id="AIF26090.1"/>
    </source>
</evidence>
<keyword evidence="5 7" id="KW-0326">Glycosidase</keyword>
<evidence type="ECO:0000256" key="2">
    <source>
        <dbReference type="ARBA" id="ARBA00022801"/>
    </source>
</evidence>
<keyword evidence="4" id="KW-0119">Carbohydrate metabolism</keyword>
<evidence type="ECO:0000256" key="7">
    <source>
        <dbReference type="RuleBase" id="RU361153"/>
    </source>
</evidence>
<evidence type="ECO:0000259" key="8">
    <source>
        <dbReference type="Pfam" id="PF00150"/>
    </source>
</evidence>
<dbReference type="PANTHER" id="PTHR31297:SF41">
    <property type="entry name" value="ENDOGLUCANASE, PUTATIVE (AFU_ORTHOLOGUE AFUA_5G01830)-RELATED"/>
    <property type="match status" value="1"/>
</dbReference>
<name>A0A0B4N0D5_9BACT</name>
<dbReference type="AlphaFoldDB" id="A0A0B4N0D5"/>
<protein>
    <submittedName>
        <fullName evidence="9">Putative carbohydrate-active enzyme</fullName>
    </submittedName>
</protein>
<evidence type="ECO:0000256" key="5">
    <source>
        <dbReference type="ARBA" id="ARBA00023295"/>
    </source>
</evidence>
<feature type="domain" description="Glycoside hydrolase family 5" evidence="8">
    <location>
        <begin position="164"/>
        <end position="457"/>
    </location>
</feature>
<keyword evidence="6" id="KW-0624">Polysaccharide degradation</keyword>